<evidence type="ECO:0000313" key="6">
    <source>
        <dbReference type="Proteomes" id="UP000001075"/>
    </source>
</evidence>
<dbReference type="InterPro" id="IPR012674">
    <property type="entry name" value="Calycin"/>
</dbReference>
<dbReference type="Pfam" id="PF00061">
    <property type="entry name" value="Lipocalin"/>
    <property type="match status" value="1"/>
</dbReference>
<evidence type="ECO:0000256" key="2">
    <source>
        <dbReference type="ARBA" id="ARBA00022525"/>
    </source>
</evidence>
<dbReference type="FunCoup" id="G3I467">
    <property type="interactions" value="38"/>
</dbReference>
<dbReference type="PROSITE" id="PS51257">
    <property type="entry name" value="PROKAR_LIPOPROTEIN"/>
    <property type="match status" value="1"/>
</dbReference>
<dbReference type="SUPFAM" id="SSF50814">
    <property type="entry name" value="Lipocalins"/>
    <property type="match status" value="1"/>
</dbReference>
<name>G3I467_CRIGR</name>
<dbReference type="AlphaFoldDB" id="G3I467"/>
<evidence type="ECO:0000259" key="4">
    <source>
        <dbReference type="Pfam" id="PF00061"/>
    </source>
</evidence>
<reference evidence="6" key="1">
    <citation type="journal article" date="2011" name="Nat. Biotechnol.">
        <title>The genomic sequence of the Chinese hamster ovary (CHO)-K1 cell line.</title>
        <authorList>
            <person name="Xu X."/>
            <person name="Nagarajan H."/>
            <person name="Lewis N.E."/>
            <person name="Pan S."/>
            <person name="Cai Z."/>
            <person name="Liu X."/>
            <person name="Chen W."/>
            <person name="Xie M."/>
            <person name="Wang W."/>
            <person name="Hammond S."/>
            <person name="Andersen M.R."/>
            <person name="Neff N."/>
            <person name="Passarelli B."/>
            <person name="Koh W."/>
            <person name="Fan H.C."/>
            <person name="Wang J."/>
            <person name="Gui Y."/>
            <person name="Lee K.H."/>
            <person name="Betenbaugh M.J."/>
            <person name="Quake S.R."/>
            <person name="Famili I."/>
            <person name="Palsson B.O."/>
            <person name="Wang J."/>
        </authorList>
    </citation>
    <scope>NUCLEOTIDE SEQUENCE [LARGE SCALE GENOMIC DNA]</scope>
    <source>
        <strain evidence="6">CHO K1 cell line</strain>
    </source>
</reference>
<sequence length="174" mass="19527">MVKFLLLAFALSVSCAHHKIPEISPSEVDGKWRTLYIGADNTEKVIQGGPLRAYFRHMECSDECQTLTITFNTKLAVLFSYGFRRLVSGNNDFHVVEKADGIIIFHNVNVDSSGKKTNVILVAGKGKSLSKEQKERLENIAKEFDISKENIQHLVPTGNTIVFHTANKCIRKYS</sequence>
<comment type="subcellular location">
    <subcellularLocation>
        <location evidence="1">Secreted</location>
    </subcellularLocation>
</comment>
<gene>
    <name evidence="5" type="ORF">I79_018243</name>
</gene>
<feature type="chain" id="PRO_5003445151" evidence="3">
    <location>
        <begin position="17"/>
        <end position="174"/>
    </location>
</feature>
<dbReference type="InterPro" id="IPR002448">
    <property type="entry name" value="OBP-like"/>
</dbReference>
<evidence type="ECO:0000256" key="3">
    <source>
        <dbReference type="SAM" id="SignalP"/>
    </source>
</evidence>
<evidence type="ECO:0000313" key="5">
    <source>
        <dbReference type="EMBL" id="EGW01392.1"/>
    </source>
</evidence>
<dbReference type="InterPro" id="IPR000566">
    <property type="entry name" value="Lipocln_cytosolic_FA-bd_dom"/>
</dbReference>
<dbReference type="PRINTS" id="PR01173">
    <property type="entry name" value="ODORANTBNDNG"/>
</dbReference>
<dbReference type="Gene3D" id="2.40.128.20">
    <property type="match status" value="1"/>
</dbReference>
<dbReference type="STRING" id="10029.G3I467"/>
<feature type="domain" description="Lipocalin/cytosolic fatty-acid binding" evidence="4">
    <location>
        <begin position="79"/>
        <end position="157"/>
    </location>
</feature>
<accession>G3I467</accession>
<dbReference type="InParanoid" id="G3I467"/>
<feature type="signal peptide" evidence="3">
    <location>
        <begin position="1"/>
        <end position="16"/>
    </location>
</feature>
<proteinExistence type="predicted"/>
<keyword evidence="3" id="KW-0732">Signal</keyword>
<keyword evidence="2" id="KW-0964">Secreted</keyword>
<organism evidence="5 6">
    <name type="scientific">Cricetulus griseus</name>
    <name type="common">Chinese hamster</name>
    <name type="synonym">Cricetulus barabensis griseus</name>
    <dbReference type="NCBI Taxonomy" id="10029"/>
    <lineage>
        <taxon>Eukaryota</taxon>
        <taxon>Metazoa</taxon>
        <taxon>Chordata</taxon>
        <taxon>Craniata</taxon>
        <taxon>Vertebrata</taxon>
        <taxon>Euteleostomi</taxon>
        <taxon>Mammalia</taxon>
        <taxon>Eutheria</taxon>
        <taxon>Euarchontoglires</taxon>
        <taxon>Glires</taxon>
        <taxon>Rodentia</taxon>
        <taxon>Myomorpha</taxon>
        <taxon>Muroidea</taxon>
        <taxon>Cricetidae</taxon>
        <taxon>Cricetinae</taxon>
        <taxon>Cricetulus</taxon>
    </lineage>
</organism>
<dbReference type="GO" id="GO:0005576">
    <property type="term" value="C:extracellular region"/>
    <property type="evidence" value="ECO:0007669"/>
    <property type="project" value="UniProtKB-SubCell"/>
</dbReference>
<evidence type="ECO:0000256" key="1">
    <source>
        <dbReference type="ARBA" id="ARBA00004613"/>
    </source>
</evidence>
<protein>
    <submittedName>
        <fullName evidence="5">Odorant-binding protein</fullName>
    </submittedName>
</protein>
<dbReference type="EMBL" id="JH001224">
    <property type="protein sequence ID" value="EGW01392.1"/>
    <property type="molecule type" value="Genomic_DNA"/>
</dbReference>
<dbReference type="Proteomes" id="UP000001075">
    <property type="component" value="Unassembled WGS sequence"/>
</dbReference>